<accession>A0A9Q8LG91</accession>
<evidence type="ECO:0000313" key="2">
    <source>
        <dbReference type="Proteomes" id="UP000756132"/>
    </source>
</evidence>
<evidence type="ECO:0008006" key="3">
    <source>
        <dbReference type="Google" id="ProtNLM"/>
    </source>
</evidence>
<protein>
    <recommendedName>
        <fullName evidence="3">Heterokaryon incompatibility domain-containing protein</fullName>
    </recommendedName>
</protein>
<reference evidence="1" key="2">
    <citation type="journal article" date="2022" name="Microb. Genom.">
        <title>A chromosome-scale genome assembly of the tomato pathogen Cladosporium fulvum reveals a compartmentalized genome architecture and the presence of a dispensable chromosome.</title>
        <authorList>
            <person name="Zaccaron A.Z."/>
            <person name="Chen L.H."/>
            <person name="Samaras A."/>
            <person name="Stergiopoulos I."/>
        </authorList>
    </citation>
    <scope>NUCLEOTIDE SEQUENCE</scope>
    <source>
        <strain evidence="1">Race5_Kim</strain>
    </source>
</reference>
<dbReference type="Proteomes" id="UP000756132">
    <property type="component" value="Chromosome 4"/>
</dbReference>
<keyword evidence="2" id="KW-1185">Reference proteome</keyword>
<dbReference type="RefSeq" id="XP_047761306.1">
    <property type="nucleotide sequence ID" value="XM_047903056.1"/>
</dbReference>
<sequence length="119" mass="13594">MGQGSLLTLSAFEGMRKLADGSTIQDQIAASNLSEDHIMDILRSAWWTRLWVYQEAMLAKIPIVHSGSAQIPFWTLIRGLRAVRHAALNGWFPLAQRDQWVMQLDAVIHSYNVQLRCFR</sequence>
<evidence type="ECO:0000313" key="1">
    <source>
        <dbReference type="EMBL" id="UJO16940.1"/>
    </source>
</evidence>
<name>A0A9Q8LG91_PASFU</name>
<dbReference type="AlphaFoldDB" id="A0A9Q8LG91"/>
<dbReference type="OrthoDB" id="3557394at2759"/>
<proteinExistence type="predicted"/>
<dbReference type="EMBL" id="CP090166">
    <property type="protein sequence ID" value="UJO16940.1"/>
    <property type="molecule type" value="Genomic_DNA"/>
</dbReference>
<dbReference type="GeneID" id="71983786"/>
<dbReference type="KEGG" id="ffu:CLAFUR5_03908"/>
<organism evidence="1 2">
    <name type="scientific">Passalora fulva</name>
    <name type="common">Tomato leaf mold</name>
    <name type="synonym">Cladosporium fulvum</name>
    <dbReference type="NCBI Taxonomy" id="5499"/>
    <lineage>
        <taxon>Eukaryota</taxon>
        <taxon>Fungi</taxon>
        <taxon>Dikarya</taxon>
        <taxon>Ascomycota</taxon>
        <taxon>Pezizomycotina</taxon>
        <taxon>Dothideomycetes</taxon>
        <taxon>Dothideomycetidae</taxon>
        <taxon>Mycosphaerellales</taxon>
        <taxon>Mycosphaerellaceae</taxon>
        <taxon>Fulvia</taxon>
    </lineage>
</organism>
<reference evidence="1" key="1">
    <citation type="submission" date="2021-12" db="EMBL/GenBank/DDBJ databases">
        <authorList>
            <person name="Zaccaron A."/>
            <person name="Stergiopoulos I."/>
        </authorList>
    </citation>
    <scope>NUCLEOTIDE SEQUENCE</scope>
    <source>
        <strain evidence="1">Race5_Kim</strain>
    </source>
</reference>
<gene>
    <name evidence="1" type="ORF">CLAFUR5_03908</name>
</gene>